<organism evidence="1 2">
    <name type="scientific">Ascaris lumbricoides</name>
    <name type="common">Giant roundworm</name>
    <dbReference type="NCBI Taxonomy" id="6252"/>
    <lineage>
        <taxon>Eukaryota</taxon>
        <taxon>Metazoa</taxon>
        <taxon>Ecdysozoa</taxon>
        <taxon>Nematoda</taxon>
        <taxon>Chromadorea</taxon>
        <taxon>Rhabditida</taxon>
        <taxon>Spirurina</taxon>
        <taxon>Ascaridomorpha</taxon>
        <taxon>Ascaridoidea</taxon>
        <taxon>Ascarididae</taxon>
        <taxon>Ascaris</taxon>
    </lineage>
</organism>
<proteinExistence type="predicted"/>
<dbReference type="Proteomes" id="UP000036681">
    <property type="component" value="Unplaced"/>
</dbReference>
<name>A0A0M3IVZ6_ASCLU</name>
<protein>
    <submittedName>
        <fullName evidence="2">Integrase</fullName>
    </submittedName>
</protein>
<evidence type="ECO:0000313" key="1">
    <source>
        <dbReference type="Proteomes" id="UP000036681"/>
    </source>
</evidence>
<keyword evidence="1" id="KW-1185">Reference proteome</keyword>
<dbReference type="AlphaFoldDB" id="A0A0M3IVZ6"/>
<reference evidence="2" key="1">
    <citation type="submission" date="2017-02" db="UniProtKB">
        <authorList>
            <consortium name="WormBaseParasite"/>
        </authorList>
    </citation>
    <scope>IDENTIFICATION</scope>
</reference>
<dbReference type="WBParaSite" id="ALUE_0002292401-mRNA-1">
    <property type="protein sequence ID" value="ALUE_0002292401-mRNA-1"/>
    <property type="gene ID" value="ALUE_0002292401"/>
</dbReference>
<evidence type="ECO:0000313" key="2">
    <source>
        <dbReference type="WBParaSite" id="ALUE_0002292401-mRNA-1"/>
    </source>
</evidence>
<sequence>MIVDIEVNDILEGRKSRIRSLYLHSAGGKKKPALAAEIVAASERMANKYATLPSERNSTANVGARRISRFASTFANAVPTLQRKLNRQPD</sequence>
<accession>A0A0M3IVZ6</accession>